<comment type="function">
    <text evidence="8">6-O-sulfation enzyme which catalyzes the transfer of sulfate from 3'-phosphoadenosine 5'-phosphosulfate (PAPS) to position 6 of the N-sulfoglucosamine residue (GlcNS) of heparan sulfate.</text>
</comment>
<evidence type="ECO:0000256" key="7">
    <source>
        <dbReference type="ARBA" id="ARBA00023180"/>
    </source>
</evidence>
<proteinExistence type="inferred from homology"/>
<dbReference type="InterPro" id="IPR005331">
    <property type="entry name" value="Sulfotransferase"/>
</dbReference>
<dbReference type="PANTHER" id="PTHR12812:SF0">
    <property type="entry name" value="HEPARAN-SULFATE 6-O-SULFOTRANSFERASE"/>
    <property type="match status" value="1"/>
</dbReference>
<dbReference type="Gene3D" id="3.40.50.300">
    <property type="entry name" value="P-loop containing nucleotide triphosphate hydrolases"/>
    <property type="match status" value="1"/>
</dbReference>
<sequence length="148" mass="17678">MAFNRQTRMLANLSLSECYRRESNLTRQQRDEIMLQSAKENLARFFTFFGLMEYQRESQLLLEHTFIGLKMSKDFSVRKGAMGTNYAAMSESHWERVIERNLLDIRLYQYAKDLFFQRLKRAKIPLQQRENMFEKVGVDFTYKFSSAG</sequence>
<evidence type="ECO:0000256" key="6">
    <source>
        <dbReference type="ARBA" id="ARBA00023136"/>
    </source>
</evidence>
<keyword evidence="5" id="KW-1133">Transmembrane helix</keyword>
<keyword evidence="7" id="KW-0325">Glycoprotein</keyword>
<evidence type="ECO:0000256" key="2">
    <source>
        <dbReference type="ARBA" id="ARBA00010109"/>
    </source>
</evidence>
<evidence type="ECO:0000313" key="9">
    <source>
        <dbReference type="Proteomes" id="UP000694888"/>
    </source>
</evidence>
<protein>
    <recommendedName>
        <fullName evidence="8">Heparan-sulfate 6-O-sulfotransferase</fullName>
        <ecNumber evidence="8">2.8.2.-</ecNumber>
    </recommendedName>
</protein>
<keyword evidence="9" id="KW-1185">Reference proteome</keyword>
<name>A0ABM0KA76_APLCA</name>
<keyword evidence="3 8" id="KW-0808">Transferase</keyword>
<evidence type="ECO:0000256" key="1">
    <source>
        <dbReference type="ARBA" id="ARBA00004167"/>
    </source>
</evidence>
<dbReference type="Pfam" id="PF03567">
    <property type="entry name" value="Sulfotransfer_2"/>
    <property type="match status" value="1"/>
</dbReference>
<dbReference type="InterPro" id="IPR010635">
    <property type="entry name" value="Heparan_SO4-6-sulfoTrfase"/>
</dbReference>
<keyword evidence="4" id="KW-0812">Transmembrane</keyword>
<keyword evidence="8" id="KW-0735">Signal-anchor</keyword>
<evidence type="ECO:0000256" key="5">
    <source>
        <dbReference type="ARBA" id="ARBA00022989"/>
    </source>
</evidence>
<gene>
    <name evidence="10" type="primary">LOC101854618</name>
</gene>
<keyword evidence="6 8" id="KW-0472">Membrane</keyword>
<evidence type="ECO:0000256" key="4">
    <source>
        <dbReference type="ARBA" id="ARBA00022692"/>
    </source>
</evidence>
<comment type="catalytic activity">
    <reaction evidence="8">
        <text>alpha-D-glucosaminyl-[heparan sulfate](n) + 3'-phosphoadenylyl sulfate = 6-sulfo-alpha-D-glucosaminyl-[heparan sulfate](n) + adenosine 3',5'-bisphosphate + H(+)</text>
        <dbReference type="Rhea" id="RHEA:56604"/>
        <dbReference type="Rhea" id="RHEA-COMP:9830"/>
        <dbReference type="Rhea" id="RHEA-COMP:14621"/>
        <dbReference type="ChEBI" id="CHEBI:15378"/>
        <dbReference type="ChEBI" id="CHEBI:58339"/>
        <dbReference type="ChEBI" id="CHEBI:58343"/>
        <dbReference type="ChEBI" id="CHEBI:58388"/>
        <dbReference type="ChEBI" id="CHEBI:140604"/>
    </reaction>
</comment>
<dbReference type="InterPro" id="IPR027417">
    <property type="entry name" value="P-loop_NTPase"/>
</dbReference>
<comment type="similarity">
    <text evidence="2 8">Belongs to the sulfotransferase 6 family.</text>
</comment>
<organism evidence="9 10">
    <name type="scientific">Aplysia californica</name>
    <name type="common">California sea hare</name>
    <dbReference type="NCBI Taxonomy" id="6500"/>
    <lineage>
        <taxon>Eukaryota</taxon>
        <taxon>Metazoa</taxon>
        <taxon>Spiralia</taxon>
        <taxon>Lophotrochozoa</taxon>
        <taxon>Mollusca</taxon>
        <taxon>Gastropoda</taxon>
        <taxon>Heterobranchia</taxon>
        <taxon>Euthyneura</taxon>
        <taxon>Tectipleura</taxon>
        <taxon>Aplysiida</taxon>
        <taxon>Aplysioidea</taxon>
        <taxon>Aplysiidae</taxon>
        <taxon>Aplysia</taxon>
    </lineage>
</organism>
<dbReference type="GeneID" id="101854618"/>
<evidence type="ECO:0000256" key="3">
    <source>
        <dbReference type="ARBA" id="ARBA00022679"/>
    </source>
</evidence>
<dbReference type="PANTHER" id="PTHR12812">
    <property type="entry name" value="HEPARAN SULFATE 6-O-SULFOTRANSFERASE 3"/>
    <property type="match status" value="1"/>
</dbReference>
<reference evidence="10" key="1">
    <citation type="submission" date="2025-08" db="UniProtKB">
        <authorList>
            <consortium name="RefSeq"/>
        </authorList>
    </citation>
    <scope>IDENTIFICATION</scope>
</reference>
<comment type="subcellular location">
    <subcellularLocation>
        <location evidence="1">Membrane</location>
        <topology evidence="1">Single-pass membrane protein</topology>
    </subcellularLocation>
    <subcellularLocation>
        <location evidence="8">Membrane</location>
        <topology evidence="8">Single-pass type II membrane protein</topology>
    </subcellularLocation>
</comment>
<dbReference type="Proteomes" id="UP000694888">
    <property type="component" value="Unplaced"/>
</dbReference>
<evidence type="ECO:0000313" key="10">
    <source>
        <dbReference type="RefSeq" id="XP_005112651.3"/>
    </source>
</evidence>
<dbReference type="EC" id="2.8.2.-" evidence="8"/>
<evidence type="ECO:0000256" key="8">
    <source>
        <dbReference type="RuleBase" id="RU364122"/>
    </source>
</evidence>
<dbReference type="RefSeq" id="XP_005112651.3">
    <property type="nucleotide sequence ID" value="XM_005112594.3"/>
</dbReference>
<accession>A0ABM0KA76</accession>